<dbReference type="Gene3D" id="1.10.3720.10">
    <property type="entry name" value="MetI-like"/>
    <property type="match status" value="1"/>
</dbReference>
<evidence type="ECO:0000256" key="7">
    <source>
        <dbReference type="RuleBase" id="RU363032"/>
    </source>
</evidence>
<dbReference type="GO" id="GO:0055085">
    <property type="term" value="P:transmembrane transport"/>
    <property type="evidence" value="ECO:0007669"/>
    <property type="project" value="InterPro"/>
</dbReference>
<evidence type="ECO:0000256" key="5">
    <source>
        <dbReference type="ARBA" id="ARBA00022989"/>
    </source>
</evidence>
<keyword evidence="2 7" id="KW-0813">Transport</keyword>
<reference evidence="10" key="1">
    <citation type="journal article" date="2021" name="PeerJ">
        <title>Extensive microbial diversity within the chicken gut microbiome revealed by metagenomics and culture.</title>
        <authorList>
            <person name="Gilroy R."/>
            <person name="Ravi A."/>
            <person name="Getino M."/>
            <person name="Pursley I."/>
            <person name="Horton D.L."/>
            <person name="Alikhan N.F."/>
            <person name="Baker D."/>
            <person name="Gharbi K."/>
            <person name="Hall N."/>
            <person name="Watson M."/>
            <person name="Adriaenssens E.M."/>
            <person name="Foster-Nyarko E."/>
            <person name="Jarju S."/>
            <person name="Secka A."/>
            <person name="Antonio M."/>
            <person name="Oren A."/>
            <person name="Chaudhuri R.R."/>
            <person name="La Ragione R."/>
            <person name="Hildebrand F."/>
            <person name="Pallen M.J."/>
        </authorList>
    </citation>
    <scope>NUCLEOTIDE SEQUENCE</scope>
    <source>
        <strain evidence="10">ChiHjej13B12-24818</strain>
    </source>
</reference>
<comment type="subcellular location">
    <subcellularLocation>
        <location evidence="1 7">Cell membrane</location>
        <topology evidence="1 7">Multi-pass membrane protein</topology>
    </subcellularLocation>
</comment>
<dbReference type="PANTHER" id="PTHR30193:SF37">
    <property type="entry name" value="INNER MEMBRANE ABC TRANSPORTER PERMEASE PROTEIN YCJO"/>
    <property type="match status" value="1"/>
</dbReference>
<dbReference type="SUPFAM" id="SSF161098">
    <property type="entry name" value="MetI-like"/>
    <property type="match status" value="1"/>
</dbReference>
<evidence type="ECO:0000256" key="3">
    <source>
        <dbReference type="ARBA" id="ARBA00022475"/>
    </source>
</evidence>
<evidence type="ECO:0000256" key="6">
    <source>
        <dbReference type="ARBA" id="ARBA00023136"/>
    </source>
</evidence>
<comment type="caution">
    <text evidence="10">The sequence shown here is derived from an EMBL/GenBank/DDBJ whole genome shotgun (WGS) entry which is preliminary data.</text>
</comment>
<dbReference type="PANTHER" id="PTHR30193">
    <property type="entry name" value="ABC TRANSPORTER PERMEASE PROTEIN"/>
    <property type="match status" value="1"/>
</dbReference>
<feature type="domain" description="ABC transmembrane type-1" evidence="9">
    <location>
        <begin position="87"/>
        <end position="302"/>
    </location>
</feature>
<feature type="transmembrane region" description="Helical" evidence="7">
    <location>
        <begin position="283"/>
        <end position="303"/>
    </location>
</feature>
<feature type="transmembrane region" description="Helical" evidence="7">
    <location>
        <begin position="125"/>
        <end position="145"/>
    </location>
</feature>
<keyword evidence="5 7" id="KW-1133">Transmembrane helix</keyword>
<dbReference type="CDD" id="cd06261">
    <property type="entry name" value="TM_PBP2"/>
    <property type="match status" value="1"/>
</dbReference>
<comment type="similarity">
    <text evidence="7">Belongs to the binding-protein-dependent transport system permease family.</text>
</comment>
<evidence type="ECO:0000256" key="1">
    <source>
        <dbReference type="ARBA" id="ARBA00004651"/>
    </source>
</evidence>
<keyword evidence="3" id="KW-1003">Cell membrane</keyword>
<name>A0A9D2RNT2_9MICO</name>
<keyword evidence="6 7" id="KW-0472">Membrane</keyword>
<evidence type="ECO:0000256" key="8">
    <source>
        <dbReference type="SAM" id="MobiDB-lite"/>
    </source>
</evidence>
<dbReference type="GO" id="GO:0005886">
    <property type="term" value="C:plasma membrane"/>
    <property type="evidence" value="ECO:0007669"/>
    <property type="project" value="UniProtKB-SubCell"/>
</dbReference>
<evidence type="ECO:0000313" key="11">
    <source>
        <dbReference type="Proteomes" id="UP000823823"/>
    </source>
</evidence>
<accession>A0A9D2RNT2</accession>
<dbReference type="InterPro" id="IPR035906">
    <property type="entry name" value="MetI-like_sf"/>
</dbReference>
<proteinExistence type="inferred from homology"/>
<dbReference type="InterPro" id="IPR051393">
    <property type="entry name" value="ABC_transporter_permease"/>
</dbReference>
<sequence length="313" mass="34597">MTAETEGLAPGAGRTSAKRRRGPSSRDGFWPWLFLSPILIGMGAFYLWPIVQTFYNTFMSIGPFGSAEFAGLDNYRKLLAEPDFLRSVLNTIIYAGIVLLGVPMAIVISSLLNRPGLRFATLYRTLFFMPYVAMPTAIALVWRTIYNGDFGILNTFLAAFGIDGPHWISTPGYSLAALGAMGLWSALGFSLIILSAGLQNIPTELYEAAQLDGAGQWRQFISVTVPMLTPSIFLVVVVTSINAFQLFDLLFALMGPSNPALRQTQSMVFMFYEQGFIINDKGYASVIAMAIMVIVALFTLVQFRLQNRWVNYV</sequence>
<dbReference type="EMBL" id="DWZH01000060">
    <property type="protein sequence ID" value="HJB10490.1"/>
    <property type="molecule type" value="Genomic_DNA"/>
</dbReference>
<gene>
    <name evidence="10" type="ORF">H9786_08160</name>
</gene>
<feature type="transmembrane region" description="Helical" evidence="7">
    <location>
        <begin position="29"/>
        <end position="48"/>
    </location>
</feature>
<feature type="region of interest" description="Disordered" evidence="8">
    <location>
        <begin position="1"/>
        <end position="25"/>
    </location>
</feature>
<evidence type="ECO:0000256" key="4">
    <source>
        <dbReference type="ARBA" id="ARBA00022692"/>
    </source>
</evidence>
<feature type="transmembrane region" description="Helical" evidence="7">
    <location>
        <begin position="175"/>
        <end position="198"/>
    </location>
</feature>
<dbReference type="PROSITE" id="PS50928">
    <property type="entry name" value="ABC_TM1"/>
    <property type="match status" value="1"/>
</dbReference>
<keyword evidence="4 7" id="KW-0812">Transmembrane</keyword>
<feature type="transmembrane region" description="Helical" evidence="7">
    <location>
        <begin position="92"/>
        <end position="113"/>
    </location>
</feature>
<evidence type="ECO:0000259" key="9">
    <source>
        <dbReference type="PROSITE" id="PS50928"/>
    </source>
</evidence>
<dbReference type="Proteomes" id="UP000823823">
    <property type="component" value="Unassembled WGS sequence"/>
</dbReference>
<dbReference type="Pfam" id="PF00528">
    <property type="entry name" value="BPD_transp_1"/>
    <property type="match status" value="1"/>
</dbReference>
<protein>
    <submittedName>
        <fullName evidence="10">Sugar ABC transporter permease</fullName>
    </submittedName>
</protein>
<organism evidence="10 11">
    <name type="scientific">Candidatus Brachybacterium merdavium</name>
    <dbReference type="NCBI Taxonomy" id="2838513"/>
    <lineage>
        <taxon>Bacteria</taxon>
        <taxon>Bacillati</taxon>
        <taxon>Actinomycetota</taxon>
        <taxon>Actinomycetes</taxon>
        <taxon>Micrococcales</taxon>
        <taxon>Dermabacteraceae</taxon>
        <taxon>Brachybacterium</taxon>
    </lineage>
</organism>
<dbReference type="AlphaFoldDB" id="A0A9D2RNT2"/>
<reference evidence="10" key="2">
    <citation type="submission" date="2021-04" db="EMBL/GenBank/DDBJ databases">
        <authorList>
            <person name="Gilroy R."/>
        </authorList>
    </citation>
    <scope>NUCLEOTIDE SEQUENCE</scope>
    <source>
        <strain evidence="10">ChiHjej13B12-24818</strain>
    </source>
</reference>
<evidence type="ECO:0000256" key="2">
    <source>
        <dbReference type="ARBA" id="ARBA00022448"/>
    </source>
</evidence>
<dbReference type="InterPro" id="IPR000515">
    <property type="entry name" value="MetI-like"/>
</dbReference>
<evidence type="ECO:0000313" key="10">
    <source>
        <dbReference type="EMBL" id="HJB10490.1"/>
    </source>
</evidence>